<dbReference type="InterPro" id="IPR002363">
    <property type="entry name" value="Ribosomal_uL10_CS_bac"/>
</dbReference>
<dbReference type="Gene3D" id="3.30.70.1730">
    <property type="match status" value="1"/>
</dbReference>
<dbReference type="InterPro" id="IPR047865">
    <property type="entry name" value="Ribosomal_uL10_bac_type"/>
</dbReference>
<name>A0A382TKA8_9ZZZZ</name>
<evidence type="ECO:0000313" key="4">
    <source>
        <dbReference type="EMBL" id="SVD22549.1"/>
    </source>
</evidence>
<organism evidence="4">
    <name type="scientific">marine metagenome</name>
    <dbReference type="NCBI Taxonomy" id="408172"/>
    <lineage>
        <taxon>unclassified sequences</taxon>
        <taxon>metagenomes</taxon>
        <taxon>ecological metagenomes</taxon>
    </lineage>
</organism>
<comment type="similarity">
    <text evidence="1">Belongs to the universal ribosomal protein uL10 family.</text>
</comment>
<dbReference type="GO" id="GO:0003735">
    <property type="term" value="F:structural constituent of ribosome"/>
    <property type="evidence" value="ECO:0007669"/>
    <property type="project" value="InterPro"/>
</dbReference>
<accession>A0A382TKA8</accession>
<evidence type="ECO:0008006" key="5">
    <source>
        <dbReference type="Google" id="ProtNLM"/>
    </source>
</evidence>
<evidence type="ECO:0000256" key="3">
    <source>
        <dbReference type="ARBA" id="ARBA00023274"/>
    </source>
</evidence>
<evidence type="ECO:0000256" key="2">
    <source>
        <dbReference type="ARBA" id="ARBA00022980"/>
    </source>
</evidence>
<feature type="non-terminal residue" evidence="4">
    <location>
        <position position="1"/>
    </location>
</feature>
<dbReference type="InterPro" id="IPR001790">
    <property type="entry name" value="Ribosomal_uL10"/>
</dbReference>
<dbReference type="NCBIfam" id="NF000955">
    <property type="entry name" value="PRK00099.1-1"/>
    <property type="match status" value="1"/>
</dbReference>
<sequence>VSDEKESRAGKVAVVDEVRERLSSTEAVVLTEYRGLDVPALAELRRALRDAGGEYKIYKNTLVRFAVQELGLDLEDLLVGPTAMAFVGEREDGTAGDPVSVARALREFAKDHADLLIKGGLLEGKRLSSEEIDTLAQIAPREVLLAHLAGAIAAPMQQFAGLLQALPQNMAYALKALIEERGGVVAPAEEDATEAVADEAVADDTEAVADEAVADDTEAVAD</sequence>
<dbReference type="Gene3D" id="6.10.250.290">
    <property type="match status" value="1"/>
</dbReference>
<dbReference type="CDD" id="cd05797">
    <property type="entry name" value="Ribosomal_L10"/>
    <property type="match status" value="1"/>
</dbReference>
<dbReference type="SUPFAM" id="SSF160369">
    <property type="entry name" value="Ribosomal protein L10-like"/>
    <property type="match status" value="1"/>
</dbReference>
<dbReference type="InterPro" id="IPR043141">
    <property type="entry name" value="Ribosomal_uL10-like_sf"/>
</dbReference>
<dbReference type="Pfam" id="PF00466">
    <property type="entry name" value="Ribosomal_L10"/>
    <property type="match status" value="1"/>
</dbReference>
<dbReference type="PANTHER" id="PTHR11560">
    <property type="entry name" value="39S RIBOSOMAL PROTEIN L10, MITOCHONDRIAL"/>
    <property type="match status" value="1"/>
</dbReference>
<dbReference type="PROSITE" id="PS01109">
    <property type="entry name" value="RIBOSOMAL_L10"/>
    <property type="match status" value="1"/>
</dbReference>
<dbReference type="GO" id="GO:0015934">
    <property type="term" value="C:large ribosomal subunit"/>
    <property type="evidence" value="ECO:0007669"/>
    <property type="project" value="InterPro"/>
</dbReference>
<dbReference type="AlphaFoldDB" id="A0A382TKA8"/>
<dbReference type="HAMAP" id="MF_00362">
    <property type="entry name" value="Ribosomal_uL10"/>
    <property type="match status" value="1"/>
</dbReference>
<proteinExistence type="inferred from homology"/>
<feature type="non-terminal residue" evidence="4">
    <location>
        <position position="222"/>
    </location>
</feature>
<evidence type="ECO:0000256" key="1">
    <source>
        <dbReference type="ARBA" id="ARBA00008889"/>
    </source>
</evidence>
<keyword evidence="3" id="KW-0687">Ribonucleoprotein</keyword>
<dbReference type="InterPro" id="IPR022973">
    <property type="entry name" value="Ribosomal_uL10_bac"/>
</dbReference>
<keyword evidence="2" id="KW-0689">Ribosomal protein</keyword>
<protein>
    <recommendedName>
        <fullName evidence="5">50S ribosomal protein L10</fullName>
    </recommendedName>
</protein>
<gene>
    <name evidence="4" type="ORF">METZ01_LOCUS375403</name>
</gene>
<dbReference type="EMBL" id="UINC01137296">
    <property type="protein sequence ID" value="SVD22549.1"/>
    <property type="molecule type" value="Genomic_DNA"/>
</dbReference>
<reference evidence="4" key="1">
    <citation type="submission" date="2018-05" db="EMBL/GenBank/DDBJ databases">
        <authorList>
            <person name="Lanie J.A."/>
            <person name="Ng W.-L."/>
            <person name="Kazmierczak K.M."/>
            <person name="Andrzejewski T.M."/>
            <person name="Davidsen T.M."/>
            <person name="Wayne K.J."/>
            <person name="Tettelin H."/>
            <person name="Glass J.I."/>
            <person name="Rusch D."/>
            <person name="Podicherti R."/>
            <person name="Tsui H.-C.T."/>
            <person name="Winkler M.E."/>
        </authorList>
    </citation>
    <scope>NUCLEOTIDE SEQUENCE</scope>
</reference>
<dbReference type="GO" id="GO:0006412">
    <property type="term" value="P:translation"/>
    <property type="evidence" value="ECO:0007669"/>
    <property type="project" value="InterPro"/>
</dbReference>